<protein>
    <submittedName>
        <fullName evidence="2">Uncharacterized protein</fullName>
    </submittedName>
</protein>
<dbReference type="Proteomes" id="UP001430990">
    <property type="component" value="Chromosome"/>
</dbReference>
<proteinExistence type="predicted"/>
<feature type="compositionally biased region" description="Polar residues" evidence="1">
    <location>
        <begin position="59"/>
        <end position="73"/>
    </location>
</feature>
<evidence type="ECO:0000313" key="2">
    <source>
        <dbReference type="EMBL" id="UFW88429.1"/>
    </source>
</evidence>
<feature type="compositionally biased region" description="Basic and acidic residues" evidence="1">
    <location>
        <begin position="82"/>
        <end position="91"/>
    </location>
</feature>
<organism evidence="2 3">
    <name type="scientific">Bradyrhizobium barranii</name>
    <dbReference type="NCBI Taxonomy" id="2992140"/>
    <lineage>
        <taxon>Bacteria</taxon>
        <taxon>Pseudomonadati</taxon>
        <taxon>Pseudomonadota</taxon>
        <taxon>Alphaproteobacteria</taxon>
        <taxon>Hyphomicrobiales</taxon>
        <taxon>Nitrobacteraceae</taxon>
        <taxon>Bradyrhizobium</taxon>
    </lineage>
</organism>
<accession>A0ABY3QQY5</accession>
<evidence type="ECO:0000256" key="1">
    <source>
        <dbReference type="SAM" id="MobiDB-lite"/>
    </source>
</evidence>
<evidence type="ECO:0000313" key="3">
    <source>
        <dbReference type="Proteomes" id="UP001430990"/>
    </source>
</evidence>
<name>A0ABY3QQY5_9BRAD</name>
<gene>
    <name evidence="2" type="ORF">BjapCC829_07905</name>
</gene>
<reference evidence="2" key="1">
    <citation type="submission" date="2021-11" db="EMBL/GenBank/DDBJ databases">
        <title>Australian commercial rhizobial inoculants.</title>
        <authorList>
            <person name="Kohlmeier M.G."/>
            <person name="O'Hara G.W."/>
            <person name="Colombi E."/>
            <person name="Ramsay J.P."/>
            <person name="Terpolilli J."/>
        </authorList>
    </citation>
    <scope>NUCLEOTIDE SEQUENCE</scope>
    <source>
        <strain evidence="2">CC829</strain>
    </source>
</reference>
<feature type="region of interest" description="Disordered" evidence="1">
    <location>
        <begin position="59"/>
        <end position="91"/>
    </location>
</feature>
<keyword evidence="3" id="KW-1185">Reference proteome</keyword>
<dbReference type="RefSeq" id="WP_231144209.1">
    <property type="nucleotide sequence ID" value="NZ_CP088100.1"/>
</dbReference>
<dbReference type="EMBL" id="CP088100">
    <property type="protein sequence ID" value="UFW88429.1"/>
    <property type="molecule type" value="Genomic_DNA"/>
</dbReference>
<sequence length="91" mass="10172">MAAAIDRLDVGRIDHGVQCEADPRLMRRLAREGHCPCGVPTLKVLKVFPPRRAQTSRLCMLGSTSRSTPTTRHISGVLGRHSLSDRRRQWA</sequence>